<dbReference type="Pfam" id="PF10615">
    <property type="entry name" value="DUF2470"/>
    <property type="match status" value="1"/>
</dbReference>
<keyword evidence="1" id="KW-1133">Transmembrane helix</keyword>
<keyword evidence="1" id="KW-0812">Transmembrane</keyword>
<dbReference type="AlphaFoldDB" id="A0AAN6UI29"/>
<feature type="domain" description="DUF2470" evidence="2">
    <location>
        <begin position="6"/>
        <end position="81"/>
    </location>
</feature>
<name>A0AAN6UI29_9PEZI</name>
<dbReference type="Gene3D" id="3.20.180.10">
    <property type="entry name" value="PNP-oxidase-like"/>
    <property type="match status" value="1"/>
</dbReference>
<keyword evidence="1" id="KW-0472">Membrane</keyword>
<dbReference type="Proteomes" id="UP001304895">
    <property type="component" value="Unassembled WGS sequence"/>
</dbReference>
<sequence>MGSRGRDHRTDMRHILHHLRPAAALPPDAPDPLMLDVDLSAIVLRLPGPDTTTTTTTTTITIPFTPPLQTWDARRARLVEMTRAARDALGVPDVAAPAKPVVVVVDEYMPPRWPYDAAVFLAVLGYHAAFVVLRLGGFAAGGLAARAVEGVGFPGGVGGFRWLVETIFVPVLGIHVAETWWLERTRLREFGVARGSRVWWLWVGSVFVEGAMAFKRFDLVVERLRAEKAEKGSG</sequence>
<protein>
    <recommendedName>
        <fullName evidence="2">DUF2470 domain-containing protein</fullName>
    </recommendedName>
</protein>
<dbReference type="EMBL" id="MU853413">
    <property type="protein sequence ID" value="KAK4133135.1"/>
    <property type="molecule type" value="Genomic_DNA"/>
</dbReference>
<accession>A0AAN6UI29</accession>
<feature type="transmembrane region" description="Helical" evidence="1">
    <location>
        <begin position="160"/>
        <end position="177"/>
    </location>
</feature>
<dbReference type="InterPro" id="IPR037119">
    <property type="entry name" value="Haem_oxidase_HugZ-like_sf"/>
</dbReference>
<keyword evidence="4" id="KW-1185">Reference proteome</keyword>
<evidence type="ECO:0000313" key="4">
    <source>
        <dbReference type="Proteomes" id="UP001304895"/>
    </source>
</evidence>
<evidence type="ECO:0000259" key="2">
    <source>
        <dbReference type="Pfam" id="PF10615"/>
    </source>
</evidence>
<proteinExistence type="predicted"/>
<reference evidence="3" key="1">
    <citation type="journal article" date="2023" name="Mol. Phylogenet. Evol.">
        <title>Genome-scale phylogeny and comparative genomics of the fungal order Sordariales.</title>
        <authorList>
            <person name="Hensen N."/>
            <person name="Bonometti L."/>
            <person name="Westerberg I."/>
            <person name="Brannstrom I.O."/>
            <person name="Guillou S."/>
            <person name="Cros-Aarteil S."/>
            <person name="Calhoun S."/>
            <person name="Haridas S."/>
            <person name="Kuo A."/>
            <person name="Mondo S."/>
            <person name="Pangilinan J."/>
            <person name="Riley R."/>
            <person name="LaButti K."/>
            <person name="Andreopoulos B."/>
            <person name="Lipzen A."/>
            <person name="Chen C."/>
            <person name="Yan M."/>
            <person name="Daum C."/>
            <person name="Ng V."/>
            <person name="Clum A."/>
            <person name="Steindorff A."/>
            <person name="Ohm R.A."/>
            <person name="Martin F."/>
            <person name="Silar P."/>
            <person name="Natvig D.O."/>
            <person name="Lalanne C."/>
            <person name="Gautier V."/>
            <person name="Ament-Velasquez S.L."/>
            <person name="Kruys A."/>
            <person name="Hutchinson M.I."/>
            <person name="Powell A.J."/>
            <person name="Barry K."/>
            <person name="Miller A.N."/>
            <person name="Grigoriev I.V."/>
            <person name="Debuchy R."/>
            <person name="Gladieux P."/>
            <person name="Hiltunen Thoren M."/>
            <person name="Johannesson H."/>
        </authorList>
    </citation>
    <scope>NUCLEOTIDE SEQUENCE</scope>
    <source>
        <strain evidence="3">CBS 123565</strain>
    </source>
</reference>
<reference evidence="3" key="2">
    <citation type="submission" date="2023-05" db="EMBL/GenBank/DDBJ databases">
        <authorList>
            <consortium name="Lawrence Berkeley National Laboratory"/>
            <person name="Steindorff A."/>
            <person name="Hensen N."/>
            <person name="Bonometti L."/>
            <person name="Westerberg I."/>
            <person name="Brannstrom I.O."/>
            <person name="Guillou S."/>
            <person name="Cros-Aarteil S."/>
            <person name="Calhoun S."/>
            <person name="Haridas S."/>
            <person name="Kuo A."/>
            <person name="Mondo S."/>
            <person name="Pangilinan J."/>
            <person name="Riley R."/>
            <person name="Labutti K."/>
            <person name="Andreopoulos B."/>
            <person name="Lipzen A."/>
            <person name="Chen C."/>
            <person name="Yanf M."/>
            <person name="Daum C."/>
            <person name="Ng V."/>
            <person name="Clum A."/>
            <person name="Ohm R."/>
            <person name="Martin F."/>
            <person name="Silar P."/>
            <person name="Natvig D."/>
            <person name="Lalanne C."/>
            <person name="Gautier V."/>
            <person name="Ament-Velasquez S.L."/>
            <person name="Kruys A."/>
            <person name="Hutchinson M.I."/>
            <person name="Powell A.J."/>
            <person name="Barry K."/>
            <person name="Miller A.N."/>
            <person name="Grigoriev I.V."/>
            <person name="Debuchy R."/>
            <person name="Gladieux P."/>
            <person name="Thoren M.H."/>
            <person name="Johannesson H."/>
        </authorList>
    </citation>
    <scope>NUCLEOTIDE SEQUENCE</scope>
    <source>
        <strain evidence="3">CBS 123565</strain>
    </source>
</reference>
<comment type="caution">
    <text evidence="3">The sequence shown here is derived from an EMBL/GenBank/DDBJ whole genome shotgun (WGS) entry which is preliminary data.</text>
</comment>
<dbReference type="PANTHER" id="PTHR37783">
    <property type="entry name" value="MEMBRANE PROTEIN, PUTATIVE (AFU_ORTHOLOGUE AFUA_1G04315)-RELATED"/>
    <property type="match status" value="1"/>
</dbReference>
<feature type="transmembrane region" description="Helical" evidence="1">
    <location>
        <begin position="198"/>
        <end position="214"/>
    </location>
</feature>
<feature type="transmembrane region" description="Helical" evidence="1">
    <location>
        <begin position="118"/>
        <end position="140"/>
    </location>
</feature>
<organism evidence="3 4">
    <name type="scientific">Trichocladium antarcticum</name>
    <dbReference type="NCBI Taxonomy" id="1450529"/>
    <lineage>
        <taxon>Eukaryota</taxon>
        <taxon>Fungi</taxon>
        <taxon>Dikarya</taxon>
        <taxon>Ascomycota</taxon>
        <taxon>Pezizomycotina</taxon>
        <taxon>Sordariomycetes</taxon>
        <taxon>Sordariomycetidae</taxon>
        <taxon>Sordariales</taxon>
        <taxon>Chaetomiaceae</taxon>
        <taxon>Trichocladium</taxon>
    </lineage>
</organism>
<evidence type="ECO:0000313" key="3">
    <source>
        <dbReference type="EMBL" id="KAK4133135.1"/>
    </source>
</evidence>
<evidence type="ECO:0000256" key="1">
    <source>
        <dbReference type="SAM" id="Phobius"/>
    </source>
</evidence>
<dbReference type="InterPro" id="IPR019595">
    <property type="entry name" value="DUF2470"/>
</dbReference>
<gene>
    <name evidence="3" type="ORF">BT67DRAFT_479253</name>
</gene>
<dbReference type="PANTHER" id="PTHR37783:SF1">
    <property type="entry name" value="MEMBRANE PROTEIN, PUTATIVE (AFU_ORTHOLOGUE AFUA_1G04315)-RELATED"/>
    <property type="match status" value="1"/>
</dbReference>